<sequence length="467" mass="50755">MKGSASTARMLLQKLGGSGCPHHAHTDGPIKAANLHANNKSCDYAFEMIFSTLRFGTGVTLEVGHDIRSYGAKNTLIVTDKNVQNTIAFKNTEKALKDAGIQFKVFDDVLIEPTDTSMKKAIDFAKSHRFDSFVAVGGGSVIDTTKAAALYTSNPEADFLDFVGPPFGKSLVPKNPMLPLVAIPTTAGTGSETTGVSIMDLPEHKCKTGIRMRSIKPRLALIDPLNVMSMPRNVTIYSGFDVLCHALESFTALPYDQRPPRPERPELRPVYQGSNPISDVWSKEALRIIGKYFRRAVNDPSDEEARRHMLMASSFAGIGFGNAGVHICHGLSYPISSQGKKYADTDYPKDKKLIPHGLSVMTTAVADFEFTTAACPDRHATAARALGADLKPNASNEYIAKTLCDELRGFMRDFGVPNGLKGMGFEYSDIGALTEAAVHSVPNIVISPAPTDFEIINKLYEKSLTVY</sequence>
<evidence type="ECO:0000259" key="13">
    <source>
        <dbReference type="Pfam" id="PF25137"/>
    </source>
</evidence>
<accession>A0A8S1HWZ1</accession>
<feature type="domain" description="Alcohol dehydrogenase iron-type/glycerol dehydrogenase GldA" evidence="12">
    <location>
        <begin position="53"/>
        <end position="224"/>
    </location>
</feature>
<dbReference type="EC" id="1.1.99.24" evidence="4"/>
<protein>
    <recommendedName>
        <fullName evidence="5">Hydroxyacid-oxoacid transhydrogenase, mitochondrial</fullName>
        <ecNumber evidence="4">1.1.99.24</ecNumber>
    </recommendedName>
    <alternativeName>
        <fullName evidence="11">3-Hydroxypropionate-oxoacid transhydrogenase</fullName>
    </alternativeName>
</protein>
<dbReference type="FunFam" id="3.40.50.1970:FF:000024">
    <property type="entry name" value="Hydroxyacid-oxoacid transhydrogenase, mitochondrial"/>
    <property type="match status" value="1"/>
</dbReference>
<evidence type="ECO:0000256" key="3">
    <source>
        <dbReference type="ARBA" id="ARBA00010005"/>
    </source>
</evidence>
<evidence type="ECO:0000256" key="11">
    <source>
        <dbReference type="ARBA" id="ARBA00080132"/>
    </source>
</evidence>
<dbReference type="AlphaFoldDB" id="A0A8S1HWZ1"/>
<evidence type="ECO:0000259" key="12">
    <source>
        <dbReference type="Pfam" id="PF00465"/>
    </source>
</evidence>
<evidence type="ECO:0000256" key="9">
    <source>
        <dbReference type="ARBA" id="ARBA00024921"/>
    </source>
</evidence>
<dbReference type="GO" id="GO:0047988">
    <property type="term" value="F:hydroxyacid-oxoacid transhydrogenase activity"/>
    <property type="evidence" value="ECO:0007669"/>
    <property type="project" value="UniProtKB-EC"/>
</dbReference>
<comment type="subcellular location">
    <subcellularLocation>
        <location evidence="2">Mitochondrion</location>
    </subcellularLocation>
</comment>
<dbReference type="GO" id="GO:0005739">
    <property type="term" value="C:mitochondrion"/>
    <property type="evidence" value="ECO:0007669"/>
    <property type="project" value="UniProtKB-SubCell"/>
</dbReference>
<comment type="similarity">
    <text evidence="3">Belongs to the iron-containing alcohol dehydrogenase family. Hydroxyacid-oxoacid transhydrogenase subfamily.</text>
</comment>
<dbReference type="FunFam" id="1.20.1090.10:FF:000003">
    <property type="entry name" value="Probable hydroxyacid-oxoacid transhydrogenase, mitochondrial"/>
    <property type="match status" value="1"/>
</dbReference>
<dbReference type="OrthoDB" id="339764at2759"/>
<reference evidence="14" key="1">
    <citation type="submission" date="2020-10" db="EMBL/GenBank/DDBJ databases">
        <authorList>
            <person name="Kikuchi T."/>
        </authorList>
    </citation>
    <scope>NUCLEOTIDE SEQUENCE</scope>
    <source>
        <strain evidence="14">NKZ352</strain>
    </source>
</reference>
<evidence type="ECO:0000256" key="7">
    <source>
        <dbReference type="ARBA" id="ARBA00023002"/>
    </source>
</evidence>
<evidence type="ECO:0000256" key="4">
    <source>
        <dbReference type="ARBA" id="ARBA00013182"/>
    </source>
</evidence>
<dbReference type="EMBL" id="CAJGYM010000160">
    <property type="protein sequence ID" value="CAD6199193.1"/>
    <property type="molecule type" value="Genomic_DNA"/>
</dbReference>
<organism evidence="14 15">
    <name type="scientific">Caenorhabditis auriculariae</name>
    <dbReference type="NCBI Taxonomy" id="2777116"/>
    <lineage>
        <taxon>Eukaryota</taxon>
        <taxon>Metazoa</taxon>
        <taxon>Ecdysozoa</taxon>
        <taxon>Nematoda</taxon>
        <taxon>Chromadorea</taxon>
        <taxon>Rhabditida</taxon>
        <taxon>Rhabditina</taxon>
        <taxon>Rhabditomorpha</taxon>
        <taxon>Rhabditoidea</taxon>
        <taxon>Rhabditidae</taxon>
        <taxon>Peloderinae</taxon>
        <taxon>Caenorhabditis</taxon>
    </lineage>
</organism>
<name>A0A8S1HWZ1_9PELO</name>
<comment type="catalytic activity">
    <reaction evidence="1">
        <text>(S)-3-hydroxybutanoate + 2-oxoglutarate = (R)-2-hydroxyglutarate + acetoacetate</text>
        <dbReference type="Rhea" id="RHEA:23048"/>
        <dbReference type="ChEBI" id="CHEBI:11047"/>
        <dbReference type="ChEBI" id="CHEBI:13705"/>
        <dbReference type="ChEBI" id="CHEBI:15801"/>
        <dbReference type="ChEBI" id="CHEBI:16810"/>
        <dbReference type="EC" id="1.1.99.24"/>
    </reaction>
</comment>
<evidence type="ECO:0000256" key="10">
    <source>
        <dbReference type="ARBA" id="ARBA00049496"/>
    </source>
</evidence>
<comment type="caution">
    <text evidence="14">The sequence shown here is derived from an EMBL/GenBank/DDBJ whole genome shotgun (WGS) entry which is preliminary data.</text>
</comment>
<dbReference type="Gene3D" id="3.40.50.1970">
    <property type="match status" value="1"/>
</dbReference>
<dbReference type="CDD" id="cd08190">
    <property type="entry name" value="HOT"/>
    <property type="match status" value="1"/>
</dbReference>
<dbReference type="PANTHER" id="PTHR11496">
    <property type="entry name" value="ALCOHOL DEHYDROGENASE"/>
    <property type="match status" value="1"/>
</dbReference>
<evidence type="ECO:0000256" key="8">
    <source>
        <dbReference type="ARBA" id="ARBA00023128"/>
    </source>
</evidence>
<dbReference type="InterPro" id="IPR018211">
    <property type="entry name" value="ADH_Fe_CS"/>
</dbReference>
<dbReference type="InterPro" id="IPR056798">
    <property type="entry name" value="ADH_Fe_C"/>
</dbReference>
<comment type="function">
    <text evidence="9">Catalyzes the cofactor-independent reversible oxidation of gamma-hydroxybutyrate (GHB) to succinic semialdehyde (SSA) coupled to reduction of 2-ketoglutarate (2-KG) to D-2-hydroxyglutarate (D-2-HG). L-3-hydroxybutyrate (L-3-OHB) is also a substrate for HOT when using 2-KG as hydrogen acceptor, resulting in the formation of D-2-HG.</text>
</comment>
<gene>
    <name evidence="14" type="ORF">CAUJ_LOCUS15097</name>
</gene>
<dbReference type="Pfam" id="PF00465">
    <property type="entry name" value="Fe-ADH"/>
    <property type="match status" value="1"/>
</dbReference>
<keyword evidence="8" id="KW-0496">Mitochondrion</keyword>
<dbReference type="Gene3D" id="1.20.1090.10">
    <property type="entry name" value="Dehydroquinate synthase-like - alpha domain"/>
    <property type="match status" value="1"/>
</dbReference>
<dbReference type="Pfam" id="PF25137">
    <property type="entry name" value="ADH_Fe_C"/>
    <property type="match status" value="1"/>
</dbReference>
<dbReference type="GO" id="GO:0004022">
    <property type="term" value="F:alcohol dehydrogenase (NAD+) activity"/>
    <property type="evidence" value="ECO:0007669"/>
    <property type="project" value="InterPro"/>
</dbReference>
<evidence type="ECO:0000256" key="2">
    <source>
        <dbReference type="ARBA" id="ARBA00004173"/>
    </source>
</evidence>
<dbReference type="SUPFAM" id="SSF56796">
    <property type="entry name" value="Dehydroquinate synthase-like"/>
    <property type="match status" value="1"/>
</dbReference>
<feature type="domain" description="Fe-containing alcohol dehydrogenase-like C-terminal" evidence="13">
    <location>
        <begin position="273"/>
        <end position="463"/>
    </location>
</feature>
<evidence type="ECO:0000313" key="14">
    <source>
        <dbReference type="EMBL" id="CAD6199193.1"/>
    </source>
</evidence>
<evidence type="ECO:0000313" key="15">
    <source>
        <dbReference type="Proteomes" id="UP000835052"/>
    </source>
</evidence>
<keyword evidence="6" id="KW-0809">Transit peptide</keyword>
<dbReference type="PROSITE" id="PS00913">
    <property type="entry name" value="ADH_IRON_1"/>
    <property type="match status" value="1"/>
</dbReference>
<dbReference type="Proteomes" id="UP000835052">
    <property type="component" value="Unassembled WGS sequence"/>
</dbReference>
<dbReference type="GO" id="GO:0046872">
    <property type="term" value="F:metal ion binding"/>
    <property type="evidence" value="ECO:0007669"/>
    <property type="project" value="InterPro"/>
</dbReference>
<comment type="catalytic activity">
    <reaction evidence="10">
        <text>4-hydroxybutanoate + 2-oxoglutarate = (R)-2-hydroxyglutarate + succinate semialdehyde</text>
        <dbReference type="Rhea" id="RHEA:24734"/>
        <dbReference type="ChEBI" id="CHEBI:15801"/>
        <dbReference type="ChEBI" id="CHEBI:16724"/>
        <dbReference type="ChEBI" id="CHEBI:16810"/>
        <dbReference type="ChEBI" id="CHEBI:57706"/>
        <dbReference type="EC" id="1.1.99.24"/>
    </reaction>
</comment>
<dbReference type="InterPro" id="IPR042157">
    <property type="entry name" value="HOT"/>
</dbReference>
<evidence type="ECO:0000256" key="5">
    <source>
        <dbReference type="ARBA" id="ARBA00021046"/>
    </source>
</evidence>
<dbReference type="PANTHER" id="PTHR11496:SF83">
    <property type="entry name" value="HYDROXYACID-OXOACID TRANSHYDROGENASE, MITOCHONDRIAL"/>
    <property type="match status" value="1"/>
</dbReference>
<evidence type="ECO:0000256" key="6">
    <source>
        <dbReference type="ARBA" id="ARBA00022946"/>
    </source>
</evidence>
<dbReference type="InterPro" id="IPR001670">
    <property type="entry name" value="ADH_Fe/GldA"/>
</dbReference>
<dbReference type="InterPro" id="IPR039697">
    <property type="entry name" value="Alcohol_dehydrogenase_Fe"/>
</dbReference>
<proteinExistence type="inferred from homology"/>
<evidence type="ECO:0000256" key="1">
    <source>
        <dbReference type="ARBA" id="ARBA00000813"/>
    </source>
</evidence>
<keyword evidence="7" id="KW-0560">Oxidoreductase</keyword>
<keyword evidence="15" id="KW-1185">Reference proteome</keyword>